<reference evidence="2" key="1">
    <citation type="journal article" date="2022" name="Mol. Ecol. Resour.">
        <title>The genomes of chicory, endive, great burdock and yacon provide insights into Asteraceae palaeo-polyploidization history and plant inulin production.</title>
        <authorList>
            <person name="Fan W."/>
            <person name="Wang S."/>
            <person name="Wang H."/>
            <person name="Wang A."/>
            <person name="Jiang F."/>
            <person name="Liu H."/>
            <person name="Zhao H."/>
            <person name="Xu D."/>
            <person name="Zhang Y."/>
        </authorList>
    </citation>
    <scope>NUCLEOTIDE SEQUENCE [LARGE SCALE GENOMIC DNA]</scope>
    <source>
        <strain evidence="2">cv. Yunnan</strain>
    </source>
</reference>
<gene>
    <name evidence="1" type="ORF">L1987_59087</name>
</gene>
<organism evidence="1 2">
    <name type="scientific">Smallanthus sonchifolius</name>
    <dbReference type="NCBI Taxonomy" id="185202"/>
    <lineage>
        <taxon>Eukaryota</taxon>
        <taxon>Viridiplantae</taxon>
        <taxon>Streptophyta</taxon>
        <taxon>Embryophyta</taxon>
        <taxon>Tracheophyta</taxon>
        <taxon>Spermatophyta</taxon>
        <taxon>Magnoliopsida</taxon>
        <taxon>eudicotyledons</taxon>
        <taxon>Gunneridae</taxon>
        <taxon>Pentapetalae</taxon>
        <taxon>asterids</taxon>
        <taxon>campanulids</taxon>
        <taxon>Asterales</taxon>
        <taxon>Asteraceae</taxon>
        <taxon>Asteroideae</taxon>
        <taxon>Heliantheae alliance</taxon>
        <taxon>Millerieae</taxon>
        <taxon>Smallanthus</taxon>
    </lineage>
</organism>
<dbReference type="Proteomes" id="UP001056120">
    <property type="component" value="Linkage Group LG20"/>
</dbReference>
<name>A0ACB9D4I7_9ASTR</name>
<keyword evidence="2" id="KW-1185">Reference proteome</keyword>
<sequence length="78" mass="8671">MSSTTLIQSSKVAIDDSFQGTTSWRSSSNPFLTLSSELILIAFSVLAAFYALAQKREEKLMETWSYNLNGGESESYSF</sequence>
<reference evidence="1 2" key="2">
    <citation type="journal article" date="2022" name="Mol. Ecol. Resour.">
        <title>The genomes of chicory, endive, great burdock and yacon provide insights into Asteraceae paleo-polyploidization history and plant inulin production.</title>
        <authorList>
            <person name="Fan W."/>
            <person name="Wang S."/>
            <person name="Wang H."/>
            <person name="Wang A."/>
            <person name="Jiang F."/>
            <person name="Liu H."/>
            <person name="Zhao H."/>
            <person name="Xu D."/>
            <person name="Zhang Y."/>
        </authorList>
    </citation>
    <scope>NUCLEOTIDE SEQUENCE [LARGE SCALE GENOMIC DNA]</scope>
    <source>
        <strain evidence="2">cv. Yunnan</strain>
        <tissue evidence="1">Leaves</tissue>
    </source>
</reference>
<evidence type="ECO:0000313" key="1">
    <source>
        <dbReference type="EMBL" id="KAI3741415.1"/>
    </source>
</evidence>
<comment type="caution">
    <text evidence="1">The sequence shown here is derived from an EMBL/GenBank/DDBJ whole genome shotgun (WGS) entry which is preliminary data.</text>
</comment>
<evidence type="ECO:0000313" key="2">
    <source>
        <dbReference type="Proteomes" id="UP001056120"/>
    </source>
</evidence>
<protein>
    <submittedName>
        <fullName evidence="1">Uncharacterized protein</fullName>
    </submittedName>
</protein>
<dbReference type="EMBL" id="CM042037">
    <property type="protein sequence ID" value="KAI3741415.1"/>
    <property type="molecule type" value="Genomic_DNA"/>
</dbReference>
<accession>A0ACB9D4I7</accession>
<proteinExistence type="predicted"/>